<proteinExistence type="predicted"/>
<reference evidence="1" key="1">
    <citation type="submission" date="2014-09" db="EMBL/GenBank/DDBJ databases">
        <authorList>
            <person name="Magalhaes I.L.F."/>
            <person name="Oliveira U."/>
            <person name="Santos F.R."/>
            <person name="Vidigal T.H.D.A."/>
            <person name="Brescovit A.D."/>
            <person name="Santos A.J."/>
        </authorList>
    </citation>
    <scope>NUCLEOTIDE SEQUENCE</scope>
    <source>
        <tissue evidence="1">Shoot tissue taken approximately 20 cm above the soil surface</tissue>
    </source>
</reference>
<reference evidence="1" key="2">
    <citation type="journal article" date="2015" name="Data Brief">
        <title>Shoot transcriptome of the giant reed, Arundo donax.</title>
        <authorList>
            <person name="Barrero R.A."/>
            <person name="Guerrero F.D."/>
            <person name="Moolhuijzen P."/>
            <person name="Goolsby J.A."/>
            <person name="Tidwell J."/>
            <person name="Bellgard S.E."/>
            <person name="Bellgard M.I."/>
        </authorList>
    </citation>
    <scope>NUCLEOTIDE SEQUENCE</scope>
    <source>
        <tissue evidence="1">Shoot tissue taken approximately 20 cm above the soil surface</tissue>
    </source>
</reference>
<accession>A0A0A9E3Y6</accession>
<organism evidence="1">
    <name type="scientific">Arundo donax</name>
    <name type="common">Giant reed</name>
    <name type="synonym">Donax arundinaceus</name>
    <dbReference type="NCBI Taxonomy" id="35708"/>
    <lineage>
        <taxon>Eukaryota</taxon>
        <taxon>Viridiplantae</taxon>
        <taxon>Streptophyta</taxon>
        <taxon>Embryophyta</taxon>
        <taxon>Tracheophyta</taxon>
        <taxon>Spermatophyta</taxon>
        <taxon>Magnoliopsida</taxon>
        <taxon>Liliopsida</taxon>
        <taxon>Poales</taxon>
        <taxon>Poaceae</taxon>
        <taxon>PACMAD clade</taxon>
        <taxon>Arundinoideae</taxon>
        <taxon>Arundineae</taxon>
        <taxon>Arundo</taxon>
    </lineage>
</organism>
<dbReference type="EMBL" id="GBRH01202406">
    <property type="protein sequence ID" value="JAD95489.1"/>
    <property type="molecule type" value="Transcribed_RNA"/>
</dbReference>
<evidence type="ECO:0000313" key="1">
    <source>
        <dbReference type="EMBL" id="JAD95489.1"/>
    </source>
</evidence>
<protein>
    <submittedName>
        <fullName evidence="1">Uncharacterized protein</fullName>
    </submittedName>
</protein>
<dbReference type="AlphaFoldDB" id="A0A0A9E3Y6"/>
<name>A0A0A9E3Y6_ARUDO</name>
<sequence>MYRSAMEKFNNTGLEFLSEVYDSLKTSNVVCNKDCIAETKREACNHGKEPLVAKDSVLPPCTVCVLLRQGSIDHCNEPAVLNSQRKNPRNVEAGPPLDAKVKRTTRNSSRLAKEQNVETHAKTRICSSKRIAHAKAEKVSTKLNCKNNVSWSDELSADALVSGKASCSLDGIDCNKDDIYMFGCWNCILIKSLNSGCIQNILQFRWNCVRRCYHVPLLLKTGTLFLIDALCYVLED</sequence>